<sequence>MPGVLSRETISIYDRWEPPIVGAAPAAEPDPEPAAPPGPTIFELEEIERQAREEGYAAGLAEGRAAAKQELDERLARFDAICAAAARPLIQFDDATERELALLATVIAQRVVGRELQLDPSLIELTVRQAAAALPSATRELRVWVNPGDLDLLHQLGAAETHWRFGANPALNRGDCVLESQRSRLDARVSTRLAAVVDAVLGDDLDDGEEEVSA</sequence>
<evidence type="ECO:0000313" key="10">
    <source>
        <dbReference type="Proteomes" id="UP001430149"/>
    </source>
</evidence>
<keyword evidence="10" id="KW-1185">Reference proteome</keyword>
<keyword evidence="9" id="KW-0969">Cilium</keyword>
<evidence type="ECO:0000256" key="7">
    <source>
        <dbReference type="ARBA" id="ARBA00023225"/>
    </source>
</evidence>
<organism evidence="9 10">
    <name type="scientific">Dyella flava</name>
    <dbReference type="NCBI Taxonomy" id="1920170"/>
    <lineage>
        <taxon>Bacteria</taxon>
        <taxon>Pseudomonadati</taxon>
        <taxon>Pseudomonadota</taxon>
        <taxon>Gammaproteobacteria</taxon>
        <taxon>Lysobacterales</taxon>
        <taxon>Rhodanobacteraceae</taxon>
        <taxon>Dyella</taxon>
    </lineage>
</organism>
<evidence type="ECO:0000256" key="2">
    <source>
        <dbReference type="ARBA" id="ARBA00006602"/>
    </source>
</evidence>
<evidence type="ECO:0000313" key="9">
    <source>
        <dbReference type="EMBL" id="MBM7126304.1"/>
    </source>
</evidence>
<accession>A0ABS2K5Z0</accession>
<dbReference type="EMBL" id="JADIKE010000036">
    <property type="protein sequence ID" value="MBM7126304.1"/>
    <property type="molecule type" value="Genomic_DNA"/>
</dbReference>
<comment type="function">
    <text evidence="1">Needed for flagellar regrowth and assembly.</text>
</comment>
<comment type="similarity">
    <text evidence="2">Belongs to the FliH family.</text>
</comment>
<reference evidence="9" key="1">
    <citation type="submission" date="2020-10" db="EMBL/GenBank/DDBJ databases">
        <title>Phylogeny of dyella-like bacteria.</title>
        <authorList>
            <person name="Fu J."/>
        </authorList>
    </citation>
    <scope>NUCLEOTIDE SEQUENCE</scope>
    <source>
        <strain evidence="9">DHOC52</strain>
    </source>
</reference>
<evidence type="ECO:0000256" key="3">
    <source>
        <dbReference type="ARBA" id="ARBA00016507"/>
    </source>
</evidence>
<evidence type="ECO:0000256" key="5">
    <source>
        <dbReference type="ARBA" id="ARBA00022795"/>
    </source>
</evidence>
<keyword evidence="5" id="KW-1005">Bacterial flagellum biogenesis</keyword>
<dbReference type="Pfam" id="PF02108">
    <property type="entry name" value="FliH"/>
    <property type="match status" value="1"/>
</dbReference>
<dbReference type="RefSeq" id="WP_204682827.1">
    <property type="nucleotide sequence ID" value="NZ_BSNR01000002.1"/>
</dbReference>
<name>A0ABS2K5Z0_9GAMM</name>
<keyword evidence="7" id="KW-1006">Bacterial flagellum protein export</keyword>
<comment type="caution">
    <text evidence="9">The sequence shown here is derived from an EMBL/GenBank/DDBJ whole genome shotgun (WGS) entry which is preliminary data.</text>
</comment>
<keyword evidence="6" id="KW-0653">Protein transport</keyword>
<keyword evidence="4" id="KW-0813">Transport</keyword>
<keyword evidence="9" id="KW-0282">Flagellum</keyword>
<dbReference type="PANTHER" id="PTHR34982">
    <property type="entry name" value="YOP PROTEINS TRANSLOCATION PROTEIN L"/>
    <property type="match status" value="1"/>
</dbReference>
<keyword evidence="9" id="KW-0966">Cell projection</keyword>
<evidence type="ECO:0000259" key="8">
    <source>
        <dbReference type="Pfam" id="PF02108"/>
    </source>
</evidence>
<dbReference type="Proteomes" id="UP001430149">
    <property type="component" value="Unassembled WGS sequence"/>
</dbReference>
<protein>
    <recommendedName>
        <fullName evidence="3">Flagellar assembly protein FliH</fullName>
    </recommendedName>
</protein>
<feature type="domain" description="Flagellar assembly protein FliH/Type III secretion system HrpE" evidence="8">
    <location>
        <begin position="74"/>
        <end position="194"/>
    </location>
</feature>
<evidence type="ECO:0000256" key="4">
    <source>
        <dbReference type="ARBA" id="ARBA00022448"/>
    </source>
</evidence>
<evidence type="ECO:0000256" key="6">
    <source>
        <dbReference type="ARBA" id="ARBA00022927"/>
    </source>
</evidence>
<dbReference type="InterPro" id="IPR018035">
    <property type="entry name" value="Flagellar_FliH/T3SS_HrpE"/>
</dbReference>
<dbReference type="PANTHER" id="PTHR34982:SF1">
    <property type="entry name" value="FLAGELLAR ASSEMBLY PROTEIN FLIH"/>
    <property type="match status" value="1"/>
</dbReference>
<dbReference type="InterPro" id="IPR051472">
    <property type="entry name" value="T3SS_Stator/FliH"/>
</dbReference>
<proteinExistence type="inferred from homology"/>
<gene>
    <name evidence="9" type="ORF">ISP19_13070</name>
</gene>
<evidence type="ECO:0000256" key="1">
    <source>
        <dbReference type="ARBA" id="ARBA00003041"/>
    </source>
</evidence>